<feature type="domain" description="EXPERA" evidence="15">
    <location>
        <begin position="59"/>
        <end position="205"/>
    </location>
</feature>
<evidence type="ECO:0000256" key="6">
    <source>
        <dbReference type="ARBA" id="ARBA00022989"/>
    </source>
</evidence>
<comment type="caution">
    <text evidence="16">The sequence shown here is derived from an EMBL/GenBank/DDBJ whole genome shotgun (WGS) entry which is preliminary data.</text>
</comment>
<evidence type="ECO:0000259" key="15">
    <source>
        <dbReference type="PROSITE" id="PS51751"/>
    </source>
</evidence>
<feature type="transmembrane region" description="Helical" evidence="14">
    <location>
        <begin position="27"/>
        <end position="49"/>
    </location>
</feature>
<keyword evidence="4 13" id="KW-0812">Transmembrane</keyword>
<dbReference type="GO" id="GO:0047750">
    <property type="term" value="F:cholestenol delta-isomerase activity"/>
    <property type="evidence" value="ECO:0007669"/>
    <property type="project" value="InterPro"/>
</dbReference>
<keyword evidence="9 13" id="KW-0472">Membrane</keyword>
<keyword evidence="7" id="KW-0756">Sterol biosynthesis</keyword>
<dbReference type="PROSITE" id="PS51751">
    <property type="entry name" value="EXPERA"/>
    <property type="match status" value="1"/>
</dbReference>
<gene>
    <name evidence="16" type="ORF">QBC33DRAFT_543766</name>
</gene>
<proteinExistence type="inferred from homology"/>
<name>A0AAJ0BWG0_9PEZI</name>
<keyword evidence="5" id="KW-0752">Steroid biosynthesis</keyword>
<dbReference type="InterPro" id="IPR007905">
    <property type="entry name" value="EBP"/>
</dbReference>
<dbReference type="GO" id="GO:0005783">
    <property type="term" value="C:endoplasmic reticulum"/>
    <property type="evidence" value="ECO:0007669"/>
    <property type="project" value="TreeGrafter"/>
</dbReference>
<evidence type="ECO:0000256" key="2">
    <source>
        <dbReference type="ARBA" id="ARBA00008337"/>
    </source>
</evidence>
<evidence type="ECO:0000256" key="1">
    <source>
        <dbReference type="ARBA" id="ARBA00004141"/>
    </source>
</evidence>
<feature type="transmembrane region" description="Helical" evidence="14">
    <location>
        <begin position="146"/>
        <end position="164"/>
    </location>
</feature>
<evidence type="ECO:0000313" key="16">
    <source>
        <dbReference type="EMBL" id="KAK1765728.1"/>
    </source>
</evidence>
<evidence type="ECO:0000256" key="14">
    <source>
        <dbReference type="SAM" id="Phobius"/>
    </source>
</evidence>
<keyword evidence="17" id="KW-1185">Reference proteome</keyword>
<keyword evidence="12" id="KW-0413">Isomerase</keyword>
<dbReference type="EMBL" id="MU839014">
    <property type="protein sequence ID" value="KAK1765728.1"/>
    <property type="molecule type" value="Genomic_DNA"/>
</dbReference>
<dbReference type="PANTHER" id="PTHR14207">
    <property type="entry name" value="STEROL ISOMERASE"/>
    <property type="match status" value="1"/>
</dbReference>
<feature type="transmembrane region" description="Helical" evidence="14">
    <location>
        <begin position="184"/>
        <end position="206"/>
    </location>
</feature>
<evidence type="ECO:0000256" key="3">
    <source>
        <dbReference type="ARBA" id="ARBA00022516"/>
    </source>
</evidence>
<evidence type="ECO:0000256" key="12">
    <source>
        <dbReference type="ARBA" id="ARBA00023235"/>
    </source>
</evidence>
<evidence type="ECO:0000256" key="11">
    <source>
        <dbReference type="ARBA" id="ARBA00023221"/>
    </source>
</evidence>
<keyword evidence="6 13" id="KW-1133">Transmembrane helix</keyword>
<keyword evidence="11" id="KW-0753">Steroid metabolism</keyword>
<protein>
    <submittedName>
        <fullName evidence="16">Emopamil binding protein-domain-containing protein</fullName>
    </submittedName>
</protein>
<dbReference type="GO" id="GO:0016020">
    <property type="term" value="C:membrane"/>
    <property type="evidence" value="ECO:0007669"/>
    <property type="project" value="UniProtKB-SubCell"/>
</dbReference>
<dbReference type="Pfam" id="PF05241">
    <property type="entry name" value="EBP"/>
    <property type="match status" value="1"/>
</dbReference>
<dbReference type="RefSeq" id="XP_060281941.1">
    <property type="nucleotide sequence ID" value="XM_060428394.1"/>
</dbReference>
<organism evidence="16 17">
    <name type="scientific">Phialemonium atrogriseum</name>
    <dbReference type="NCBI Taxonomy" id="1093897"/>
    <lineage>
        <taxon>Eukaryota</taxon>
        <taxon>Fungi</taxon>
        <taxon>Dikarya</taxon>
        <taxon>Ascomycota</taxon>
        <taxon>Pezizomycotina</taxon>
        <taxon>Sordariomycetes</taxon>
        <taxon>Sordariomycetidae</taxon>
        <taxon>Cephalothecales</taxon>
        <taxon>Cephalothecaceae</taxon>
        <taxon>Phialemonium</taxon>
    </lineage>
</organism>
<evidence type="ECO:0000256" key="10">
    <source>
        <dbReference type="ARBA" id="ARBA00023166"/>
    </source>
</evidence>
<evidence type="ECO:0000256" key="13">
    <source>
        <dbReference type="PROSITE-ProRule" id="PRU01087"/>
    </source>
</evidence>
<dbReference type="Proteomes" id="UP001244011">
    <property type="component" value="Unassembled WGS sequence"/>
</dbReference>
<evidence type="ECO:0000256" key="4">
    <source>
        <dbReference type="ARBA" id="ARBA00022692"/>
    </source>
</evidence>
<accession>A0AAJ0BWG0</accession>
<evidence type="ECO:0000256" key="8">
    <source>
        <dbReference type="ARBA" id="ARBA00023098"/>
    </source>
</evidence>
<sequence length="241" mass="27852">MEAYSANHPYYPQDVEIAKYSPNVSPLAVLLGWFGSIIAIILGASLVLARRIRPRIQVFEQLTLCWFVLCGFLHCFFEGYFVLNHAELPGSQSLFAQLWKEYALSDSRYITSDPFMLCIEGITVFIWGPLCIAIAVCLVRGNDLRYPLQIVMCVGHLYGVALYYGTCYFEYHYHGNSHSRPEFLYYWVYYASFNFPWVVVPSLLLVQGIRTTWDIFRAFEDVRSVLLRLGDLHGTEPKKER</sequence>
<comment type="subcellular location">
    <subcellularLocation>
        <location evidence="1">Membrane</location>
        <topology evidence="1">Multi-pass membrane protein</topology>
    </subcellularLocation>
</comment>
<keyword evidence="3" id="KW-0444">Lipid biosynthesis</keyword>
<evidence type="ECO:0000256" key="7">
    <source>
        <dbReference type="ARBA" id="ARBA00023011"/>
    </source>
</evidence>
<dbReference type="AlphaFoldDB" id="A0AAJ0BWG0"/>
<dbReference type="GO" id="GO:0000247">
    <property type="term" value="F:C-8 sterol isomerase activity"/>
    <property type="evidence" value="ECO:0007669"/>
    <property type="project" value="TreeGrafter"/>
</dbReference>
<keyword evidence="10" id="KW-1207">Sterol metabolism</keyword>
<dbReference type="GeneID" id="85311581"/>
<comment type="similarity">
    <text evidence="2">Belongs to the EBP family.</text>
</comment>
<dbReference type="InterPro" id="IPR033118">
    <property type="entry name" value="EXPERA"/>
</dbReference>
<evidence type="ECO:0000313" key="17">
    <source>
        <dbReference type="Proteomes" id="UP001244011"/>
    </source>
</evidence>
<feature type="transmembrane region" description="Helical" evidence="14">
    <location>
        <begin position="61"/>
        <end position="83"/>
    </location>
</feature>
<dbReference type="PANTHER" id="PTHR14207:SF0">
    <property type="entry name" value="3-BETA-HYDROXYSTEROID-DELTA(8),DELTA(7)-ISOMERASE"/>
    <property type="match status" value="1"/>
</dbReference>
<reference evidence="16" key="1">
    <citation type="submission" date="2023-06" db="EMBL/GenBank/DDBJ databases">
        <title>Genome-scale phylogeny and comparative genomics of the fungal order Sordariales.</title>
        <authorList>
            <consortium name="Lawrence Berkeley National Laboratory"/>
            <person name="Hensen N."/>
            <person name="Bonometti L."/>
            <person name="Westerberg I."/>
            <person name="Brannstrom I.O."/>
            <person name="Guillou S."/>
            <person name="Cros-Aarteil S."/>
            <person name="Calhoun S."/>
            <person name="Haridas S."/>
            <person name="Kuo A."/>
            <person name="Mondo S."/>
            <person name="Pangilinan J."/>
            <person name="Riley R."/>
            <person name="Labutti K."/>
            <person name="Andreopoulos B."/>
            <person name="Lipzen A."/>
            <person name="Chen C."/>
            <person name="Yanf M."/>
            <person name="Daum C."/>
            <person name="Ng V."/>
            <person name="Clum A."/>
            <person name="Steindorff A."/>
            <person name="Ohm R."/>
            <person name="Martin F."/>
            <person name="Silar P."/>
            <person name="Natvig D."/>
            <person name="Lalanne C."/>
            <person name="Gautier V."/>
            <person name="Ament-Velasquez S.L."/>
            <person name="Kruys A."/>
            <person name="Hutchinson M.I."/>
            <person name="Powell A.J."/>
            <person name="Barry K."/>
            <person name="Miller A.N."/>
            <person name="Grigoriev I.V."/>
            <person name="Debuchy R."/>
            <person name="Gladieux P."/>
            <person name="Thoren M.H."/>
            <person name="Johannesson H."/>
        </authorList>
    </citation>
    <scope>NUCLEOTIDE SEQUENCE</scope>
    <source>
        <strain evidence="16">8032-3</strain>
    </source>
</reference>
<dbReference type="GO" id="GO:0004769">
    <property type="term" value="F:steroid Delta-isomerase activity"/>
    <property type="evidence" value="ECO:0007669"/>
    <property type="project" value="TreeGrafter"/>
</dbReference>
<dbReference type="GO" id="GO:0016126">
    <property type="term" value="P:sterol biosynthetic process"/>
    <property type="evidence" value="ECO:0007669"/>
    <property type="project" value="UniProtKB-KW"/>
</dbReference>
<evidence type="ECO:0000256" key="9">
    <source>
        <dbReference type="ARBA" id="ARBA00023136"/>
    </source>
</evidence>
<feature type="transmembrane region" description="Helical" evidence="14">
    <location>
        <begin position="114"/>
        <end position="139"/>
    </location>
</feature>
<evidence type="ECO:0000256" key="5">
    <source>
        <dbReference type="ARBA" id="ARBA00022955"/>
    </source>
</evidence>
<keyword evidence="8" id="KW-0443">Lipid metabolism</keyword>